<dbReference type="AlphaFoldDB" id="A0A1H2GCA5"/>
<dbReference type="OrthoDB" id="3577809at2"/>
<name>A0A1H2GCA5_9ACTN</name>
<reference evidence="2" key="1">
    <citation type="submission" date="2016-10" db="EMBL/GenBank/DDBJ databases">
        <authorList>
            <person name="Varghese N."/>
            <person name="Submissions S."/>
        </authorList>
    </citation>
    <scope>NUCLEOTIDE SEQUENCE [LARGE SCALE GENOMIC DNA]</scope>
    <source>
        <strain evidence="2">DSM 45079</strain>
    </source>
</reference>
<dbReference type="EMBL" id="LT629791">
    <property type="protein sequence ID" value="SDU17154.1"/>
    <property type="molecule type" value="Genomic_DNA"/>
</dbReference>
<accession>A0A1H2GCA5</accession>
<dbReference type="STRING" id="419479.SAMN04488563_0415"/>
<sequence length="68" mass="7401">MRLTYLGKTSDSGKNGCPALYATDRGTFVVQGKIVTDPEAIADLRDLADDESYVEIPADLLRLADRAQ</sequence>
<organism evidence="1 2">
    <name type="scientific">Jiangella alkaliphila</name>
    <dbReference type="NCBI Taxonomy" id="419479"/>
    <lineage>
        <taxon>Bacteria</taxon>
        <taxon>Bacillati</taxon>
        <taxon>Actinomycetota</taxon>
        <taxon>Actinomycetes</taxon>
        <taxon>Jiangellales</taxon>
        <taxon>Jiangellaceae</taxon>
        <taxon>Jiangella</taxon>
    </lineage>
</organism>
<gene>
    <name evidence="1" type="ORF">SAMN04488563_0415</name>
</gene>
<evidence type="ECO:0000313" key="1">
    <source>
        <dbReference type="EMBL" id="SDU17154.1"/>
    </source>
</evidence>
<evidence type="ECO:0000313" key="2">
    <source>
        <dbReference type="Proteomes" id="UP000182977"/>
    </source>
</evidence>
<dbReference type="RefSeq" id="WP_046766645.1">
    <property type="nucleotide sequence ID" value="NZ_KQ061219.1"/>
</dbReference>
<proteinExistence type="predicted"/>
<dbReference type="Proteomes" id="UP000182977">
    <property type="component" value="Chromosome I"/>
</dbReference>
<keyword evidence="2" id="KW-1185">Reference proteome</keyword>
<protein>
    <submittedName>
        <fullName evidence="1">Uncharacterized protein</fullName>
    </submittedName>
</protein>